<dbReference type="Pfam" id="PF13793">
    <property type="entry name" value="Pribosyltran_N"/>
    <property type="match status" value="1"/>
</dbReference>
<evidence type="ECO:0000256" key="6">
    <source>
        <dbReference type="ARBA" id="ARBA00022840"/>
    </source>
</evidence>
<evidence type="ECO:0000256" key="5">
    <source>
        <dbReference type="ARBA" id="ARBA00022777"/>
    </source>
</evidence>
<sequence>MIDDSLCLFALHASRAFGERVAQHLGMALGRHEEREFEDGEHKTRPLDEVRGRDVYVIHSLHADGGESASDKLCRLLFFIGALRDAGAASVTAVAPYLAYSRKDRQTREHDPVTTRYVACMFESAGADAVVTLDVHNLSAFQNAFRCRTMHLEAHGLFIKFLLPQLAGVAVAVVAPDAGGIKRAEAFRVGLAEALGRPVGMACAEKYRSAGVVSGSMLVGDVRGHTAILFDDMISTGTTLARAAAACRDNGASSVIAIATHGLFNGQASAVLGDPLLQQIVVSDSIAPGRAGAAGLGSRLAVVSSAALFGEAITRLHDGFSAARP</sequence>
<dbReference type="PANTHER" id="PTHR10210">
    <property type="entry name" value="RIBOSE-PHOSPHATE DIPHOSPHOKINASE FAMILY MEMBER"/>
    <property type="match status" value="1"/>
</dbReference>
<keyword evidence="5" id="KW-0418">Kinase</keyword>
<dbReference type="InterPro" id="IPR029057">
    <property type="entry name" value="PRTase-like"/>
</dbReference>
<evidence type="ECO:0000256" key="7">
    <source>
        <dbReference type="ARBA" id="ARBA00049535"/>
    </source>
</evidence>
<dbReference type="PANTHER" id="PTHR10210:SF32">
    <property type="entry name" value="RIBOSE-PHOSPHATE PYROPHOSPHOKINASE 2"/>
    <property type="match status" value="1"/>
</dbReference>
<dbReference type="InterPro" id="IPR000836">
    <property type="entry name" value="PRTase_dom"/>
</dbReference>
<reference evidence="9 10" key="2">
    <citation type="submission" date="2021-08" db="EMBL/GenBank/DDBJ databases">
        <title>Massilia sp. R798.</title>
        <authorList>
            <person name="Baek J.H."/>
            <person name="Jung H.S."/>
            <person name="Kim K.R."/>
            <person name="Jeon C.O."/>
        </authorList>
    </citation>
    <scope>NUCLEOTIDE SEQUENCE [LARGE SCALE GENOMIC DNA]</scope>
    <source>
        <strain evidence="9 10">R798</strain>
    </source>
</reference>
<dbReference type="EC" id="2.7.6.1" evidence="1"/>
<evidence type="ECO:0000256" key="1">
    <source>
        <dbReference type="ARBA" id="ARBA00013247"/>
    </source>
</evidence>
<keyword evidence="3" id="KW-0545">Nucleotide biosynthesis</keyword>
<dbReference type="EMBL" id="JAFBIL020000008">
    <property type="protein sequence ID" value="MBZ2209489.1"/>
    <property type="molecule type" value="Genomic_DNA"/>
</dbReference>
<comment type="catalytic activity">
    <reaction evidence="7">
        <text>D-ribose 5-phosphate + ATP = 5-phospho-alpha-D-ribose 1-diphosphate + AMP + H(+)</text>
        <dbReference type="Rhea" id="RHEA:15609"/>
        <dbReference type="ChEBI" id="CHEBI:15378"/>
        <dbReference type="ChEBI" id="CHEBI:30616"/>
        <dbReference type="ChEBI" id="CHEBI:58017"/>
        <dbReference type="ChEBI" id="CHEBI:78346"/>
        <dbReference type="ChEBI" id="CHEBI:456215"/>
        <dbReference type="EC" id="2.7.6.1"/>
    </reaction>
</comment>
<comment type="caution">
    <text evidence="9">The sequence shown here is derived from an EMBL/GenBank/DDBJ whole genome shotgun (WGS) entry which is preliminary data.</text>
</comment>
<protein>
    <recommendedName>
        <fullName evidence="1">ribose-phosphate diphosphokinase</fullName>
        <ecNumber evidence="1">2.7.6.1</ecNumber>
    </recommendedName>
</protein>
<dbReference type="RefSeq" id="WP_223470081.1">
    <property type="nucleotide sequence ID" value="NZ_JAFBIL020000008.1"/>
</dbReference>
<keyword evidence="4" id="KW-0547">Nucleotide-binding</keyword>
<organism evidence="9 10">
    <name type="scientific">Massilia soli</name>
    <dbReference type="NCBI Taxonomy" id="2792854"/>
    <lineage>
        <taxon>Bacteria</taxon>
        <taxon>Pseudomonadati</taxon>
        <taxon>Pseudomonadota</taxon>
        <taxon>Betaproteobacteria</taxon>
        <taxon>Burkholderiales</taxon>
        <taxon>Oxalobacteraceae</taxon>
        <taxon>Telluria group</taxon>
        <taxon>Massilia</taxon>
    </lineage>
</organism>
<accession>A0ABS7SU90</accession>
<dbReference type="NCBIfam" id="TIGR01251">
    <property type="entry name" value="ribP_PPkin"/>
    <property type="match status" value="1"/>
</dbReference>
<reference evidence="9 10" key="1">
    <citation type="submission" date="2021-01" db="EMBL/GenBank/DDBJ databases">
        <authorList>
            <person name="Ruan W."/>
            <person name="Khan S.A."/>
            <person name="Jeon C.O."/>
        </authorList>
    </citation>
    <scope>NUCLEOTIDE SEQUENCE [LARGE SCALE GENOMIC DNA]</scope>
    <source>
        <strain evidence="9 10">R798</strain>
    </source>
</reference>
<dbReference type="SUPFAM" id="SSF53271">
    <property type="entry name" value="PRTase-like"/>
    <property type="match status" value="2"/>
</dbReference>
<dbReference type="InterPro" id="IPR005946">
    <property type="entry name" value="Rib-P_diPkinase"/>
</dbReference>
<keyword evidence="2 9" id="KW-0808">Transferase</keyword>
<dbReference type="SMART" id="SM01400">
    <property type="entry name" value="Pribosyltran_N"/>
    <property type="match status" value="1"/>
</dbReference>
<proteinExistence type="predicted"/>
<evidence type="ECO:0000313" key="10">
    <source>
        <dbReference type="Proteomes" id="UP000809349"/>
    </source>
</evidence>
<evidence type="ECO:0000256" key="4">
    <source>
        <dbReference type="ARBA" id="ARBA00022741"/>
    </source>
</evidence>
<dbReference type="CDD" id="cd06223">
    <property type="entry name" value="PRTases_typeI"/>
    <property type="match status" value="1"/>
</dbReference>
<evidence type="ECO:0000256" key="3">
    <source>
        <dbReference type="ARBA" id="ARBA00022727"/>
    </source>
</evidence>
<gene>
    <name evidence="9" type="primary">prs</name>
    <name evidence="9" type="ORF">I4X03_019660</name>
</gene>
<name>A0ABS7SU90_9BURK</name>
<feature type="domain" description="Ribose-phosphate pyrophosphokinase N-terminal" evidence="8">
    <location>
        <begin position="7"/>
        <end position="126"/>
    </location>
</feature>
<dbReference type="Gene3D" id="3.40.50.2020">
    <property type="match status" value="2"/>
</dbReference>
<keyword evidence="10" id="KW-1185">Reference proteome</keyword>
<evidence type="ECO:0000256" key="2">
    <source>
        <dbReference type="ARBA" id="ARBA00022679"/>
    </source>
</evidence>
<evidence type="ECO:0000313" key="9">
    <source>
        <dbReference type="EMBL" id="MBZ2209489.1"/>
    </source>
</evidence>
<dbReference type="GO" id="GO:0004749">
    <property type="term" value="F:ribose phosphate diphosphokinase activity"/>
    <property type="evidence" value="ECO:0007669"/>
    <property type="project" value="UniProtKB-EC"/>
</dbReference>
<keyword evidence="6" id="KW-0067">ATP-binding</keyword>
<dbReference type="Pfam" id="PF14572">
    <property type="entry name" value="Pribosyl_synth"/>
    <property type="match status" value="1"/>
</dbReference>
<dbReference type="Proteomes" id="UP000809349">
    <property type="component" value="Unassembled WGS sequence"/>
</dbReference>
<evidence type="ECO:0000259" key="8">
    <source>
        <dbReference type="Pfam" id="PF13793"/>
    </source>
</evidence>
<dbReference type="InterPro" id="IPR029099">
    <property type="entry name" value="Pribosyltran_N"/>
</dbReference>